<reference evidence="7 8" key="1">
    <citation type="journal article" date="2016" name="Nat. Commun.">
        <title>Thousands of microbial genomes shed light on interconnected biogeochemical processes in an aquifer system.</title>
        <authorList>
            <person name="Anantharaman K."/>
            <person name="Brown C.T."/>
            <person name="Hug L.A."/>
            <person name="Sharon I."/>
            <person name="Castelle C.J."/>
            <person name="Probst A.J."/>
            <person name="Thomas B.C."/>
            <person name="Singh A."/>
            <person name="Wilkins M.J."/>
            <person name="Karaoz U."/>
            <person name="Brodie E.L."/>
            <person name="Williams K.H."/>
            <person name="Hubbard S.S."/>
            <person name="Banfield J.F."/>
        </authorList>
    </citation>
    <scope>NUCLEOTIDE SEQUENCE [LARGE SCALE GENOMIC DNA]</scope>
</reference>
<dbReference type="PANTHER" id="PTHR43104:SF2">
    <property type="entry name" value="L-2-HYDROXYGLUTARATE DEHYDROGENASE, MITOCHONDRIAL"/>
    <property type="match status" value="1"/>
</dbReference>
<dbReference type="PANTHER" id="PTHR43104">
    <property type="entry name" value="L-2-HYDROXYGLUTARATE DEHYDROGENASE, MITOCHONDRIAL"/>
    <property type="match status" value="1"/>
</dbReference>
<evidence type="ECO:0000313" key="7">
    <source>
        <dbReference type="EMBL" id="OGG94836.1"/>
    </source>
</evidence>
<feature type="domain" description="FAD dependent oxidoreductase" evidence="6">
    <location>
        <begin position="6"/>
        <end position="395"/>
    </location>
</feature>
<comment type="similarity">
    <text evidence="5">Belongs to the L2HGDH family.</text>
</comment>
<name>A0A1F6G9Q6_9PROT</name>
<dbReference type="EMBL" id="MFNE01000033">
    <property type="protein sequence ID" value="OGG94836.1"/>
    <property type="molecule type" value="Genomic_DNA"/>
</dbReference>
<dbReference type="Gene3D" id="3.50.50.60">
    <property type="entry name" value="FAD/NAD(P)-binding domain"/>
    <property type="match status" value="1"/>
</dbReference>
<evidence type="ECO:0000256" key="2">
    <source>
        <dbReference type="ARBA" id="ARBA00022630"/>
    </source>
</evidence>
<gene>
    <name evidence="7" type="ORF">A2527_12885</name>
</gene>
<comment type="cofactor">
    <cofactor evidence="1">
        <name>FAD</name>
        <dbReference type="ChEBI" id="CHEBI:57692"/>
    </cofactor>
</comment>
<sequence length="400" mass="44514">MGQSCDVLVIGGGILGLATAYRLSLDQPDLKLVLLEKEPQLARHQTGHNSGVIHSGLYYKPDSLKAKFCFSGRRELIQFAQEQGIRHEICGKIVVATEPEELERLQGLEERGKQNGLAGVKLIDPKEIKELEPYCAGIQALHVPEAGIIDYPGLAERLAQLILQNPNAKIIKGVEVHHFEKSGAQWLVKTSQHQYQTSLLIQCAGLHSDRWLRGEWAKRIRIIPFRGDYYELIPEAKKKLKNLIYPVPDPRFPFLGVHLTRMVGGSVECGPNAVFSFAREGYGKFDFDLGYSLSTFGFPGLWALFARHWQYGLGEYHRALSKQTFLKSLQRLVPSLRLSDLRPGRSGLRAQAVDDHGNLLDDFAIIEEEGLVQVVNAPSPAATSSLALGSEIAQRGLKHL</sequence>
<evidence type="ECO:0000313" key="8">
    <source>
        <dbReference type="Proteomes" id="UP000178449"/>
    </source>
</evidence>
<accession>A0A1F6G9Q6</accession>
<dbReference type="GO" id="GO:0047545">
    <property type="term" value="F:(S)-2-hydroxyglutarate dehydrogenase activity"/>
    <property type="evidence" value="ECO:0007669"/>
    <property type="project" value="TreeGrafter"/>
</dbReference>
<dbReference type="STRING" id="1817772.A2527_12885"/>
<evidence type="ECO:0000259" key="6">
    <source>
        <dbReference type="Pfam" id="PF01266"/>
    </source>
</evidence>
<evidence type="ECO:0000256" key="3">
    <source>
        <dbReference type="ARBA" id="ARBA00022827"/>
    </source>
</evidence>
<dbReference type="Gene3D" id="3.30.9.10">
    <property type="entry name" value="D-Amino Acid Oxidase, subunit A, domain 2"/>
    <property type="match status" value="1"/>
</dbReference>
<dbReference type="SUPFAM" id="SSF51905">
    <property type="entry name" value="FAD/NAD(P)-binding domain"/>
    <property type="match status" value="1"/>
</dbReference>
<evidence type="ECO:0000256" key="1">
    <source>
        <dbReference type="ARBA" id="ARBA00001974"/>
    </source>
</evidence>
<proteinExistence type="inferred from homology"/>
<dbReference type="InterPro" id="IPR006076">
    <property type="entry name" value="FAD-dep_OxRdtase"/>
</dbReference>
<keyword evidence="3" id="KW-0274">FAD</keyword>
<dbReference type="AlphaFoldDB" id="A0A1F6G9Q6"/>
<keyword evidence="4" id="KW-0560">Oxidoreductase</keyword>
<evidence type="ECO:0000256" key="4">
    <source>
        <dbReference type="ARBA" id="ARBA00023002"/>
    </source>
</evidence>
<evidence type="ECO:0000256" key="5">
    <source>
        <dbReference type="ARBA" id="ARBA00037941"/>
    </source>
</evidence>
<organism evidence="7 8">
    <name type="scientific">Candidatus Lambdaproteobacteria bacterium RIFOXYD2_FULL_50_16</name>
    <dbReference type="NCBI Taxonomy" id="1817772"/>
    <lineage>
        <taxon>Bacteria</taxon>
        <taxon>Pseudomonadati</taxon>
        <taxon>Pseudomonadota</taxon>
        <taxon>Candidatus Lambdaproteobacteria</taxon>
    </lineage>
</organism>
<dbReference type="NCBIfam" id="NF008726">
    <property type="entry name" value="PRK11728.1"/>
    <property type="match status" value="1"/>
</dbReference>
<dbReference type="Pfam" id="PF01266">
    <property type="entry name" value="DAO"/>
    <property type="match status" value="1"/>
</dbReference>
<dbReference type="GO" id="GO:0005737">
    <property type="term" value="C:cytoplasm"/>
    <property type="evidence" value="ECO:0007669"/>
    <property type="project" value="TreeGrafter"/>
</dbReference>
<keyword evidence="2" id="KW-0285">Flavoprotein</keyword>
<comment type="caution">
    <text evidence="7">The sequence shown here is derived from an EMBL/GenBank/DDBJ whole genome shotgun (WGS) entry which is preliminary data.</text>
</comment>
<protein>
    <recommendedName>
        <fullName evidence="6">FAD dependent oxidoreductase domain-containing protein</fullName>
    </recommendedName>
</protein>
<dbReference type="InterPro" id="IPR036188">
    <property type="entry name" value="FAD/NAD-bd_sf"/>
</dbReference>
<dbReference type="Proteomes" id="UP000178449">
    <property type="component" value="Unassembled WGS sequence"/>
</dbReference>